<keyword evidence="2" id="KW-1185">Reference proteome</keyword>
<dbReference type="EMBL" id="QGGR01000020">
    <property type="protein sequence ID" value="PWK40165.1"/>
    <property type="molecule type" value="Genomic_DNA"/>
</dbReference>
<evidence type="ECO:0000313" key="2">
    <source>
        <dbReference type="Proteomes" id="UP000245697"/>
    </source>
</evidence>
<evidence type="ECO:0000313" key="1">
    <source>
        <dbReference type="EMBL" id="PWK40165.1"/>
    </source>
</evidence>
<dbReference type="AlphaFoldDB" id="A0A316F7D2"/>
<protein>
    <submittedName>
        <fullName evidence="1">Uncharacterized protein</fullName>
    </submittedName>
</protein>
<organism evidence="1 2">
    <name type="scientific">Actinoplanes xinjiangensis</name>
    <dbReference type="NCBI Taxonomy" id="512350"/>
    <lineage>
        <taxon>Bacteria</taxon>
        <taxon>Bacillati</taxon>
        <taxon>Actinomycetota</taxon>
        <taxon>Actinomycetes</taxon>
        <taxon>Micromonosporales</taxon>
        <taxon>Micromonosporaceae</taxon>
        <taxon>Actinoplanes</taxon>
    </lineage>
</organism>
<comment type="caution">
    <text evidence="1">The sequence shown here is derived from an EMBL/GenBank/DDBJ whole genome shotgun (WGS) entry which is preliminary data.</text>
</comment>
<dbReference type="Proteomes" id="UP000245697">
    <property type="component" value="Unassembled WGS sequence"/>
</dbReference>
<accession>A0A316F7D2</accession>
<proteinExistence type="predicted"/>
<reference evidence="1 2" key="1">
    <citation type="submission" date="2018-05" db="EMBL/GenBank/DDBJ databases">
        <title>Genomic Encyclopedia of Archaeal and Bacterial Type Strains, Phase II (KMG-II): from individual species to whole genera.</title>
        <authorList>
            <person name="Goeker M."/>
        </authorList>
    </citation>
    <scope>NUCLEOTIDE SEQUENCE [LARGE SCALE GENOMIC DNA]</scope>
    <source>
        <strain evidence="1 2">DSM 45184</strain>
    </source>
</reference>
<gene>
    <name evidence="1" type="ORF">BC793_120104</name>
</gene>
<sequence length="38" mass="4332">MSRETELLHRRLLRARDASDVALRDPFGNPVRIVEQGG</sequence>
<name>A0A316F7D2_9ACTN</name>